<dbReference type="Gene3D" id="3.90.25.10">
    <property type="entry name" value="UDP-galactose 4-epimerase, domain 1"/>
    <property type="match status" value="1"/>
</dbReference>
<accession>A0A5M3VYB5</accession>
<evidence type="ECO:0000313" key="2">
    <source>
        <dbReference type="EMBL" id="GES00920.1"/>
    </source>
</evidence>
<dbReference type="SUPFAM" id="SSF51735">
    <property type="entry name" value="NAD(P)-binding Rossmann-fold domains"/>
    <property type="match status" value="1"/>
</dbReference>
<dbReference type="Proteomes" id="UP000334990">
    <property type="component" value="Unassembled WGS sequence"/>
</dbReference>
<proteinExistence type="predicted"/>
<dbReference type="InterPro" id="IPR016040">
    <property type="entry name" value="NAD(P)-bd_dom"/>
</dbReference>
<dbReference type="RefSeq" id="WP_155337227.1">
    <property type="nucleotide sequence ID" value="NZ_BAAABN010000047.1"/>
</dbReference>
<evidence type="ECO:0000313" key="3">
    <source>
        <dbReference type="Proteomes" id="UP000334990"/>
    </source>
</evidence>
<dbReference type="EMBL" id="BLAD01000047">
    <property type="protein sequence ID" value="GES00920.1"/>
    <property type="molecule type" value="Genomic_DNA"/>
</dbReference>
<name>A0A5M3VYB5_9ACTN</name>
<dbReference type="InterPro" id="IPR036291">
    <property type="entry name" value="NAD(P)-bd_dom_sf"/>
</dbReference>
<evidence type="ECO:0000259" key="1">
    <source>
        <dbReference type="Pfam" id="PF13460"/>
    </source>
</evidence>
<dbReference type="AlphaFoldDB" id="A0A5M3VYB5"/>
<protein>
    <submittedName>
        <fullName evidence="2">Nucleotide-diphosphate-sugar epimerase</fullName>
    </submittedName>
</protein>
<sequence>MTFLVTGATGKAGRHVVRHLLRAGQSVRALTRDPDRAGLPQQVEVVRGDLTDPGTLGPAFDGVEGVHLLTIGGDDYATLRTGPELAKLAEEAGVRRVALLWNGQVGPVEEAFAASSLEWTGLQPVDFMSNTLGWAPAIRAEGEVREPFADVPGGIVDEADVGAVAAAVLMHGGHGGQTYVLTGPQTLSQRQRLAVIAEATGRPLRLVELTQEQARQRWRQAGHGEELIELLTSWQSSPPPESTSISPAVREITGREPRSFAEWATEHAAHFRAEA</sequence>
<dbReference type="PANTHER" id="PTHR43162:SF1">
    <property type="entry name" value="PRESTALK A DIFFERENTIATION PROTEIN A"/>
    <property type="match status" value="1"/>
</dbReference>
<reference evidence="2 3" key="1">
    <citation type="submission" date="2019-10" db="EMBL/GenBank/DDBJ databases">
        <title>Whole genome shotgun sequence of Acrocarpospora corrugata NBRC 13972.</title>
        <authorList>
            <person name="Ichikawa N."/>
            <person name="Kimura A."/>
            <person name="Kitahashi Y."/>
            <person name="Komaki H."/>
            <person name="Oguchi A."/>
        </authorList>
    </citation>
    <scope>NUCLEOTIDE SEQUENCE [LARGE SCALE GENOMIC DNA]</scope>
    <source>
        <strain evidence="2 3">NBRC 13972</strain>
    </source>
</reference>
<organism evidence="2 3">
    <name type="scientific">Acrocarpospora corrugata</name>
    <dbReference type="NCBI Taxonomy" id="35763"/>
    <lineage>
        <taxon>Bacteria</taxon>
        <taxon>Bacillati</taxon>
        <taxon>Actinomycetota</taxon>
        <taxon>Actinomycetes</taxon>
        <taxon>Streptosporangiales</taxon>
        <taxon>Streptosporangiaceae</taxon>
        <taxon>Acrocarpospora</taxon>
    </lineage>
</organism>
<dbReference type="Gene3D" id="3.40.50.720">
    <property type="entry name" value="NAD(P)-binding Rossmann-like Domain"/>
    <property type="match status" value="1"/>
</dbReference>
<dbReference type="InterPro" id="IPR051604">
    <property type="entry name" value="Ergot_Alk_Oxidoreductase"/>
</dbReference>
<dbReference type="PANTHER" id="PTHR43162">
    <property type="match status" value="1"/>
</dbReference>
<feature type="domain" description="NAD(P)-binding" evidence="1">
    <location>
        <begin position="7"/>
        <end position="106"/>
    </location>
</feature>
<dbReference type="Pfam" id="PF13460">
    <property type="entry name" value="NAD_binding_10"/>
    <property type="match status" value="1"/>
</dbReference>
<gene>
    <name evidence="2" type="ORF">Acor_29840</name>
</gene>
<keyword evidence="3" id="KW-1185">Reference proteome</keyword>
<comment type="caution">
    <text evidence="2">The sequence shown here is derived from an EMBL/GenBank/DDBJ whole genome shotgun (WGS) entry which is preliminary data.</text>
</comment>
<dbReference type="OrthoDB" id="4457504at2"/>